<feature type="chain" id="PRO_5041713636" evidence="1">
    <location>
        <begin position="18"/>
        <end position="208"/>
    </location>
</feature>
<feature type="signal peptide" evidence="1">
    <location>
        <begin position="1"/>
        <end position="17"/>
    </location>
</feature>
<keyword evidence="2" id="KW-1185">Reference proteome</keyword>
<keyword evidence="1" id="KW-0732">Signal</keyword>
<evidence type="ECO:0000313" key="3">
    <source>
        <dbReference type="WBParaSite" id="TREG1_96450.1"/>
    </source>
</evidence>
<organism evidence="2 3">
    <name type="scientific">Trichobilharzia regenti</name>
    <name type="common">Nasal bird schistosome</name>
    <dbReference type="NCBI Taxonomy" id="157069"/>
    <lineage>
        <taxon>Eukaryota</taxon>
        <taxon>Metazoa</taxon>
        <taxon>Spiralia</taxon>
        <taxon>Lophotrochozoa</taxon>
        <taxon>Platyhelminthes</taxon>
        <taxon>Trematoda</taxon>
        <taxon>Digenea</taxon>
        <taxon>Strigeidida</taxon>
        <taxon>Schistosomatoidea</taxon>
        <taxon>Schistosomatidae</taxon>
        <taxon>Trichobilharzia</taxon>
    </lineage>
</organism>
<sequence>MLQIPRVILCTLQYIFALPQLTDFDTRSYKPQFLLLINIVQESANDMINKNIEMRNRIEEMYKIGSNGDPSQCTMSRNVIKIPDLELAAAIKMNNAIVNTIEIKLGPLWSYPADAKISSEVKDLSCINNNVTTITKDNNKICECFSQVYKALEKSFEAHSQFLTSIINVHAKAALRYNIFDRLFKFVEIMSLDNIKRIWNDDVTSNDN</sequence>
<evidence type="ECO:0000313" key="2">
    <source>
        <dbReference type="Proteomes" id="UP000050795"/>
    </source>
</evidence>
<accession>A0AA85KE20</accession>
<name>A0AA85KE20_TRIRE</name>
<evidence type="ECO:0000256" key="1">
    <source>
        <dbReference type="SAM" id="SignalP"/>
    </source>
</evidence>
<reference evidence="3" key="2">
    <citation type="submission" date="2023-11" db="UniProtKB">
        <authorList>
            <consortium name="WormBaseParasite"/>
        </authorList>
    </citation>
    <scope>IDENTIFICATION</scope>
</reference>
<protein>
    <submittedName>
        <fullName evidence="3">Uncharacterized protein</fullName>
    </submittedName>
</protein>
<dbReference type="AlphaFoldDB" id="A0AA85KE20"/>
<dbReference type="WBParaSite" id="TREG1_96450.1">
    <property type="protein sequence ID" value="TREG1_96450.1"/>
    <property type="gene ID" value="TREG1_96450"/>
</dbReference>
<dbReference type="Proteomes" id="UP000050795">
    <property type="component" value="Unassembled WGS sequence"/>
</dbReference>
<proteinExistence type="predicted"/>
<reference evidence="2" key="1">
    <citation type="submission" date="2022-06" db="EMBL/GenBank/DDBJ databases">
        <authorList>
            <person name="Berger JAMES D."/>
            <person name="Berger JAMES D."/>
        </authorList>
    </citation>
    <scope>NUCLEOTIDE SEQUENCE [LARGE SCALE GENOMIC DNA]</scope>
</reference>